<sequence>MHQPRKRERFERTDVPRDNPHRTQIAIAVLVAVAVGLALLVHGLWERANASTHVGNQTLSAAIGEQSETTAADGYTVSNDVFTNVLMLTVDDIEADSPQLQKAQLLVMDASTHKGYLVTIPLDTKVSVNGSDTTLASCYDSQGAAGCLAPLSTATNVKVSHVVVATDAVWEKIASFKGSGLSAILGSSADILKTLETDMSMGDVTDTAELLQSIGVGNFSKQDAPGSEGDDGSGGTWFTVDATTLGVNVGLLTANA</sequence>
<evidence type="ECO:0000313" key="2">
    <source>
        <dbReference type="EMBL" id="MST71821.1"/>
    </source>
</evidence>
<dbReference type="Gene3D" id="3.40.630.190">
    <property type="entry name" value="LCP protein"/>
    <property type="match status" value="1"/>
</dbReference>
<protein>
    <recommendedName>
        <fullName evidence="4">Cell envelope-related transcriptional attenuator domain-containing protein</fullName>
    </recommendedName>
</protein>
<evidence type="ECO:0000313" key="3">
    <source>
        <dbReference type="Proteomes" id="UP000469325"/>
    </source>
</evidence>
<proteinExistence type="predicted"/>
<feature type="transmembrane region" description="Helical" evidence="1">
    <location>
        <begin position="25"/>
        <end position="45"/>
    </location>
</feature>
<gene>
    <name evidence="2" type="ORF">FYJ68_01680</name>
</gene>
<reference evidence="2 3" key="1">
    <citation type="submission" date="2019-08" db="EMBL/GenBank/DDBJ databases">
        <title>In-depth cultivation of the pig gut microbiome towards novel bacterial diversity and tailored functional studies.</title>
        <authorList>
            <person name="Wylensek D."/>
            <person name="Hitch T.C.A."/>
            <person name="Clavel T."/>
        </authorList>
    </citation>
    <scope>NUCLEOTIDE SEQUENCE [LARGE SCALE GENOMIC DNA]</scope>
    <source>
        <strain evidence="2 3">CA-Schmier-601-WT-1</strain>
    </source>
</reference>
<comment type="caution">
    <text evidence="2">The sequence shown here is derived from an EMBL/GenBank/DDBJ whole genome shotgun (WGS) entry which is preliminary data.</text>
</comment>
<keyword evidence="1" id="KW-0812">Transmembrane</keyword>
<evidence type="ECO:0000256" key="1">
    <source>
        <dbReference type="SAM" id="Phobius"/>
    </source>
</evidence>
<accession>A0A6N7XQR8</accession>
<evidence type="ECO:0008006" key="4">
    <source>
        <dbReference type="Google" id="ProtNLM"/>
    </source>
</evidence>
<dbReference type="RefSeq" id="WP_154433569.1">
    <property type="nucleotide sequence ID" value="NZ_VUNC01000001.1"/>
</dbReference>
<keyword evidence="3" id="KW-1185">Reference proteome</keyword>
<dbReference type="Proteomes" id="UP000469325">
    <property type="component" value="Unassembled WGS sequence"/>
</dbReference>
<keyword evidence="1" id="KW-0472">Membrane</keyword>
<name>A0A6N7XQR8_9ACTN</name>
<dbReference type="EMBL" id="VUNC01000001">
    <property type="protein sequence ID" value="MST71821.1"/>
    <property type="molecule type" value="Genomic_DNA"/>
</dbReference>
<keyword evidence="1" id="KW-1133">Transmembrane helix</keyword>
<organism evidence="2 3">
    <name type="scientific">Olsenella porci</name>
    <dbReference type="NCBI Taxonomy" id="2652279"/>
    <lineage>
        <taxon>Bacteria</taxon>
        <taxon>Bacillati</taxon>
        <taxon>Actinomycetota</taxon>
        <taxon>Coriobacteriia</taxon>
        <taxon>Coriobacteriales</taxon>
        <taxon>Atopobiaceae</taxon>
        <taxon>Olsenella</taxon>
    </lineage>
</organism>
<dbReference type="AlphaFoldDB" id="A0A6N7XQR8"/>